<name>A0AAN1XUX1_UNVUL</name>
<dbReference type="Proteomes" id="UP001317532">
    <property type="component" value="Chromosome"/>
</dbReference>
<dbReference type="Gene3D" id="3.40.190.10">
    <property type="entry name" value="Periplasmic binding protein-like II"/>
    <property type="match status" value="2"/>
</dbReference>
<protein>
    <recommendedName>
        <fullName evidence="4">SsuA/THI5-like domain-containing protein</fullName>
    </recommendedName>
</protein>
<dbReference type="GO" id="GO:0042597">
    <property type="term" value="C:periplasmic space"/>
    <property type="evidence" value="ECO:0007669"/>
    <property type="project" value="UniProtKB-SubCell"/>
</dbReference>
<comment type="subcellular location">
    <subcellularLocation>
        <location evidence="1">Periplasm</location>
    </subcellularLocation>
</comment>
<dbReference type="SUPFAM" id="SSF53850">
    <property type="entry name" value="Periplasmic binding protein-like II"/>
    <property type="match status" value="1"/>
</dbReference>
<proteinExistence type="inferred from homology"/>
<dbReference type="PANTHER" id="PTHR30024:SF47">
    <property type="entry name" value="TAURINE-BINDING PERIPLASMIC PROTEIN"/>
    <property type="match status" value="1"/>
</dbReference>
<evidence type="ECO:0000313" key="5">
    <source>
        <dbReference type="EMBL" id="BDE05913.1"/>
    </source>
</evidence>
<dbReference type="Pfam" id="PF09084">
    <property type="entry name" value="NMT1"/>
    <property type="match status" value="1"/>
</dbReference>
<organism evidence="5 6">
    <name type="scientific">Vulcanimicrobium alpinum</name>
    <dbReference type="NCBI Taxonomy" id="3016050"/>
    <lineage>
        <taxon>Bacteria</taxon>
        <taxon>Bacillati</taxon>
        <taxon>Vulcanimicrobiota</taxon>
        <taxon>Vulcanimicrobiia</taxon>
        <taxon>Vulcanimicrobiales</taxon>
        <taxon>Vulcanimicrobiaceae</taxon>
        <taxon>Vulcanimicrobium</taxon>
    </lineage>
</organism>
<keyword evidence="3" id="KW-0732">Signal</keyword>
<feature type="domain" description="SsuA/THI5-like" evidence="4">
    <location>
        <begin position="12"/>
        <end position="218"/>
    </location>
</feature>
<evidence type="ECO:0000259" key="4">
    <source>
        <dbReference type="Pfam" id="PF09084"/>
    </source>
</evidence>
<dbReference type="AlphaFoldDB" id="A0AAN1XUX1"/>
<dbReference type="KEGG" id="vab:WPS_11890"/>
<dbReference type="PANTHER" id="PTHR30024">
    <property type="entry name" value="ALIPHATIC SULFONATES-BINDING PROTEIN-RELATED"/>
    <property type="match status" value="1"/>
</dbReference>
<evidence type="ECO:0000256" key="1">
    <source>
        <dbReference type="ARBA" id="ARBA00004418"/>
    </source>
</evidence>
<evidence type="ECO:0000313" key="6">
    <source>
        <dbReference type="Proteomes" id="UP001317532"/>
    </source>
</evidence>
<reference evidence="5 6" key="1">
    <citation type="journal article" date="2022" name="ISME Commun">
        <title>Vulcanimicrobium alpinus gen. nov. sp. nov., the first cultivated representative of the candidate phylum 'Eremiobacterota', is a metabolically versatile aerobic anoxygenic phototroph.</title>
        <authorList>
            <person name="Yabe S."/>
            <person name="Muto K."/>
            <person name="Abe K."/>
            <person name="Yokota A."/>
            <person name="Staudigel H."/>
            <person name="Tebo B.M."/>
        </authorList>
    </citation>
    <scope>NUCLEOTIDE SEQUENCE [LARGE SCALE GENOMIC DNA]</scope>
    <source>
        <strain evidence="5 6">WC8-2</strain>
    </source>
</reference>
<evidence type="ECO:0000256" key="2">
    <source>
        <dbReference type="ARBA" id="ARBA00010742"/>
    </source>
</evidence>
<accession>A0AAN1XUX1</accession>
<dbReference type="GO" id="GO:0042918">
    <property type="term" value="P:alkanesulfonate transmembrane transport"/>
    <property type="evidence" value="ECO:0007669"/>
    <property type="project" value="TreeGrafter"/>
</dbReference>
<comment type="similarity">
    <text evidence="2">Belongs to the bacterial solute-binding protein SsuA/TauA family.</text>
</comment>
<dbReference type="EMBL" id="AP025523">
    <property type="protein sequence ID" value="BDE05913.1"/>
    <property type="molecule type" value="Genomic_DNA"/>
</dbReference>
<sequence length="300" mass="31975">MTVAIVAPAFVYMPLWAAASEGLFRDEGLDVTIEVAGGTTHGVTERLLDGRAQIGIGTPEGVLLDGSGDLVIIAGHANRAALSLVAQPRFRNVGELRGARFGVASLTEGTAYILREMLAQRGLHDGDYALLEVGTHPVRWEALKAGTLDAALQLVPFNYMAEDAGFAILAQAYDDVPDYAFTTVNVRRSWAGAQPAIVEAFLRALLRGTAWIYDHPAASVRVAASASGVPEAYVERAVREFVDRRVVARDLSLSRAGLAKVEETLAHAGATRAADADRAIDLRALERARASLAQLSRSTS</sequence>
<dbReference type="InterPro" id="IPR015168">
    <property type="entry name" value="SsuA/THI5"/>
</dbReference>
<gene>
    <name evidence="5" type="ORF">WPS_11890</name>
</gene>
<evidence type="ECO:0000256" key="3">
    <source>
        <dbReference type="ARBA" id="ARBA00022729"/>
    </source>
</evidence>
<keyword evidence="6" id="KW-1185">Reference proteome</keyword>